<name>A0A351R9N1_9PROT</name>
<evidence type="ECO:0000313" key="4">
    <source>
        <dbReference type="Proteomes" id="UP000264313"/>
    </source>
</evidence>
<feature type="domain" description="DUF3592" evidence="2">
    <location>
        <begin position="15"/>
        <end position="85"/>
    </location>
</feature>
<dbReference type="Proteomes" id="UP000264313">
    <property type="component" value="Unassembled WGS sequence"/>
</dbReference>
<comment type="caution">
    <text evidence="3">The sequence shown here is derived from an EMBL/GenBank/DDBJ whole genome shotgun (WGS) entry which is preliminary data.</text>
</comment>
<gene>
    <name evidence="3" type="ORF">DCW48_03660</name>
</gene>
<keyword evidence="1" id="KW-1133">Transmembrane helix</keyword>
<dbReference type="InterPro" id="IPR021994">
    <property type="entry name" value="DUF3592"/>
</dbReference>
<evidence type="ECO:0000259" key="2">
    <source>
        <dbReference type="Pfam" id="PF12158"/>
    </source>
</evidence>
<feature type="transmembrane region" description="Helical" evidence="1">
    <location>
        <begin position="87"/>
        <end position="106"/>
    </location>
</feature>
<dbReference type="Pfam" id="PF12158">
    <property type="entry name" value="DUF3592"/>
    <property type="match status" value="1"/>
</dbReference>
<keyword evidence="1" id="KW-0812">Transmembrane</keyword>
<evidence type="ECO:0000313" key="3">
    <source>
        <dbReference type="EMBL" id="HBA08752.1"/>
    </source>
</evidence>
<proteinExistence type="predicted"/>
<organism evidence="3 4">
    <name type="scientific">Methylotenera mobilis</name>
    <dbReference type="NCBI Taxonomy" id="359408"/>
    <lineage>
        <taxon>Bacteria</taxon>
        <taxon>Pseudomonadati</taxon>
        <taxon>Pseudomonadota</taxon>
        <taxon>Betaproteobacteria</taxon>
        <taxon>Nitrosomonadales</taxon>
        <taxon>Methylophilaceae</taxon>
        <taxon>Methylotenera</taxon>
    </lineage>
</organism>
<sequence>IGIRPLGTPNLQTNQQDYVPAALYKYQVNGNYYEGHDISVWKMSASGMLKNVAYFLPKQVQVDAFGKVIVHYNPKCPRKSLLLRPGWASIIFLCLLMIITAGFYIWRW</sequence>
<feature type="non-terminal residue" evidence="3">
    <location>
        <position position="1"/>
    </location>
</feature>
<keyword evidence="1" id="KW-0472">Membrane</keyword>
<protein>
    <recommendedName>
        <fullName evidence="2">DUF3592 domain-containing protein</fullName>
    </recommendedName>
</protein>
<dbReference type="AlphaFoldDB" id="A0A351R9N1"/>
<reference evidence="3 4" key="1">
    <citation type="journal article" date="2018" name="Nat. Biotechnol.">
        <title>A standardized bacterial taxonomy based on genome phylogeny substantially revises the tree of life.</title>
        <authorList>
            <person name="Parks D.H."/>
            <person name="Chuvochina M."/>
            <person name="Waite D.W."/>
            <person name="Rinke C."/>
            <person name="Skarshewski A."/>
            <person name="Chaumeil P.A."/>
            <person name="Hugenholtz P."/>
        </authorList>
    </citation>
    <scope>NUCLEOTIDE SEQUENCE [LARGE SCALE GENOMIC DNA]</scope>
    <source>
        <strain evidence="3">UBA9958</strain>
    </source>
</reference>
<dbReference type="EMBL" id="DNAA01000089">
    <property type="protein sequence ID" value="HBA08752.1"/>
    <property type="molecule type" value="Genomic_DNA"/>
</dbReference>
<accession>A0A351R9N1</accession>
<evidence type="ECO:0000256" key="1">
    <source>
        <dbReference type="SAM" id="Phobius"/>
    </source>
</evidence>